<dbReference type="RefSeq" id="WP_215193950.1">
    <property type="nucleotide sequence ID" value="NZ_JAHHDY010000016.1"/>
</dbReference>
<organism evidence="1 2">
    <name type="scientific">Falsiruegeria litorea</name>
    <dbReference type="NCBI Taxonomy" id="1280831"/>
    <lineage>
        <taxon>Bacteria</taxon>
        <taxon>Pseudomonadati</taxon>
        <taxon>Pseudomonadota</taxon>
        <taxon>Alphaproteobacteria</taxon>
        <taxon>Rhodobacterales</taxon>
        <taxon>Roseobacteraceae</taxon>
        <taxon>Falsiruegeria</taxon>
    </lineage>
</organism>
<comment type="caution">
    <text evidence="1">The sequence shown here is derived from an EMBL/GenBank/DDBJ whole genome shotgun (WGS) entry which is preliminary data.</text>
</comment>
<accession>A0ABS5WT49</accession>
<dbReference type="Proteomes" id="UP000763802">
    <property type="component" value="Unassembled WGS sequence"/>
</dbReference>
<gene>
    <name evidence="1" type="ORF">KL867_14545</name>
</gene>
<feature type="non-terminal residue" evidence="1">
    <location>
        <position position="1"/>
    </location>
</feature>
<dbReference type="EMBL" id="JAHHDY010000016">
    <property type="protein sequence ID" value="MBT3142284.1"/>
    <property type="molecule type" value="Genomic_DNA"/>
</dbReference>
<protein>
    <submittedName>
        <fullName evidence="1">Uncharacterized protein</fullName>
    </submittedName>
</protein>
<evidence type="ECO:0000313" key="2">
    <source>
        <dbReference type="Proteomes" id="UP000763802"/>
    </source>
</evidence>
<name>A0ABS5WT49_9RHOB</name>
<proteinExistence type="predicted"/>
<reference evidence="1 2" key="1">
    <citation type="submission" date="2021-05" db="EMBL/GenBank/DDBJ databases">
        <title>Draft genomes of marine bacteria isolated from model chitin particles.</title>
        <authorList>
            <person name="Datta M.S."/>
            <person name="Schwartzman J.A."/>
            <person name="Cordero O."/>
        </authorList>
    </citation>
    <scope>NUCLEOTIDE SEQUENCE [LARGE SCALE GENOMIC DNA]</scope>
    <source>
        <strain evidence="1 2">4E07</strain>
    </source>
</reference>
<keyword evidence="2" id="KW-1185">Reference proteome</keyword>
<sequence>EFFNRIGSERTPDSSASQLTLAGRIERQHCADGELCKVQRTALSCRSVQLQNVAFAAHLADIFCERVFVGSASQFFEGLCSPWVFSFRLQSDNSGQQCVCLQDTASAAEAPTCHVRPYFLLLLQ</sequence>
<evidence type="ECO:0000313" key="1">
    <source>
        <dbReference type="EMBL" id="MBT3142284.1"/>
    </source>
</evidence>